<feature type="binding site" evidence="1">
    <location>
        <position position="184"/>
    </location>
    <ligand>
        <name>Zn(2+)</name>
        <dbReference type="ChEBI" id="CHEBI:29105"/>
    </ligand>
</feature>
<dbReference type="Gene3D" id="1.10.340.30">
    <property type="entry name" value="Hypothetical protein, domain 2"/>
    <property type="match status" value="1"/>
</dbReference>
<comment type="caution">
    <text evidence="2">The sequence shown here is derived from an EMBL/GenBank/DDBJ whole genome shotgun (WGS) entry which is preliminary data.</text>
</comment>
<accession>A0A2D3WA94</accession>
<keyword evidence="1" id="KW-0862">Zinc</keyword>
<evidence type="ECO:0000256" key="1">
    <source>
        <dbReference type="PIRSR" id="PIRSR605019-1"/>
    </source>
</evidence>
<keyword evidence="1" id="KW-0479">Metal-binding</keyword>
<dbReference type="STRING" id="366522.GCA_001548055_00507"/>
<gene>
    <name evidence="2" type="ORF">CFH80_09010</name>
</gene>
<dbReference type="GO" id="GO:0046872">
    <property type="term" value="F:metal ion binding"/>
    <property type="evidence" value="ECO:0007669"/>
    <property type="project" value="UniProtKB-KW"/>
</dbReference>
<sequence>MSSRFSRCGWVKLNDPVYIAYHDEEWGKALHDERALFELFCLETQSAGLSWLTVLKKRDGYRKAFADFDLESVANFGEEEIASILQTGEVIKSRPKIEAIIANARLFQRIIHEHGSIDAYFWNYVDGKTIVNDVADYKHAACTSVISDAITKDLKKRGFKFVGSTTIYAFMQACGMVNDHENSCRYKYHDL</sequence>
<dbReference type="Proteomes" id="UP000231638">
    <property type="component" value="Unassembled WGS sequence"/>
</dbReference>
<dbReference type="GO" id="GO:0006284">
    <property type="term" value="P:base-excision repair"/>
    <property type="evidence" value="ECO:0007669"/>
    <property type="project" value="InterPro"/>
</dbReference>
<dbReference type="InterPro" id="IPR052891">
    <property type="entry name" value="DNA-3mA_glycosylase"/>
</dbReference>
<feature type="binding site" evidence="1">
    <location>
        <position position="8"/>
    </location>
    <ligand>
        <name>Zn(2+)</name>
        <dbReference type="ChEBI" id="CHEBI:29105"/>
    </ligand>
</feature>
<dbReference type="PANTHER" id="PTHR30037">
    <property type="entry name" value="DNA-3-METHYLADENINE GLYCOSYLASE 1"/>
    <property type="match status" value="1"/>
</dbReference>
<name>A0A2D3WA94_9BACT</name>
<proteinExistence type="predicted"/>
<dbReference type="Pfam" id="PF03352">
    <property type="entry name" value="Adenine_glyco"/>
    <property type="match status" value="1"/>
</dbReference>
<reference evidence="2 3" key="1">
    <citation type="journal article" date="2017" name="Front. Microbiol.">
        <title>Comparative Genomic Analysis of the Class Epsilonproteobacteria and Proposed Reclassification to Epsilonbacteraeota (phyl. nov.).</title>
        <authorList>
            <person name="Waite D.W."/>
            <person name="Vanwonterghem I."/>
            <person name="Rinke C."/>
            <person name="Parks D.H."/>
            <person name="Zhang Y."/>
            <person name="Takai K."/>
            <person name="Sievert S.M."/>
            <person name="Simon J."/>
            <person name="Campbell B.J."/>
            <person name="Hanson T.E."/>
            <person name="Woyke T."/>
            <person name="Klotz M.G."/>
            <person name="Hugenholtz P."/>
        </authorList>
    </citation>
    <scope>NUCLEOTIDE SEQUENCE [LARGE SCALE GENOMIC DNA]</scope>
    <source>
        <strain evidence="2">UBA11420</strain>
    </source>
</reference>
<evidence type="ECO:0000313" key="3">
    <source>
        <dbReference type="Proteomes" id="UP000231638"/>
    </source>
</evidence>
<protein>
    <submittedName>
        <fullName evidence="2">DNA-3-methyladenine glycosylase I</fullName>
    </submittedName>
</protein>
<dbReference type="EMBL" id="DLUG01000233">
    <property type="protein sequence ID" value="DAB35647.1"/>
    <property type="molecule type" value="Genomic_DNA"/>
</dbReference>
<evidence type="ECO:0000313" key="2">
    <source>
        <dbReference type="EMBL" id="DAB35647.1"/>
    </source>
</evidence>
<organism evidence="2 3">
    <name type="scientific">Sulfurospirillum cavolei</name>
    <dbReference type="NCBI Taxonomy" id="366522"/>
    <lineage>
        <taxon>Bacteria</taxon>
        <taxon>Pseudomonadati</taxon>
        <taxon>Campylobacterota</taxon>
        <taxon>Epsilonproteobacteria</taxon>
        <taxon>Campylobacterales</taxon>
        <taxon>Sulfurospirillaceae</taxon>
        <taxon>Sulfurospirillum</taxon>
    </lineage>
</organism>
<feature type="binding site" evidence="1">
    <location>
        <position position="22"/>
    </location>
    <ligand>
        <name>Zn(2+)</name>
        <dbReference type="ChEBI" id="CHEBI:29105"/>
    </ligand>
</feature>
<dbReference type="AlphaFoldDB" id="A0A2D3WA94"/>
<dbReference type="InterPro" id="IPR005019">
    <property type="entry name" value="Adenine_glyco"/>
</dbReference>
<dbReference type="GO" id="GO:0008725">
    <property type="term" value="F:DNA-3-methyladenine glycosylase activity"/>
    <property type="evidence" value="ECO:0007669"/>
    <property type="project" value="InterPro"/>
</dbReference>
<dbReference type="PANTHER" id="PTHR30037:SF4">
    <property type="entry name" value="DNA-3-METHYLADENINE GLYCOSYLASE I"/>
    <property type="match status" value="1"/>
</dbReference>
<dbReference type="SUPFAM" id="SSF48150">
    <property type="entry name" value="DNA-glycosylase"/>
    <property type="match status" value="1"/>
</dbReference>
<dbReference type="InterPro" id="IPR011257">
    <property type="entry name" value="DNA_glycosylase"/>
</dbReference>
<feature type="binding site" evidence="1">
    <location>
        <position position="180"/>
    </location>
    <ligand>
        <name>Zn(2+)</name>
        <dbReference type="ChEBI" id="CHEBI:29105"/>
    </ligand>
</feature>